<sequence>MEAQSALKAPSSLHASLGLVERTRDEALQQPTTPTTGAESEGGGQEGGSQEGGGQGEMTTKGSSLNPATALPPLPDTQASSSGAAHIQRTEAIRKPLGLLDLPVDILKEVVKQFTHTNDLTSLALCHSALHRLVIPHIYSRFDIVWPDTVTPTEPRTGVDALTYGLATLVMAHDVFGEESPFVRPEASDKTGENSDINSRVRRRKGNYYAHFTRKFSLGNGPPEWTQEYLISKEAGKMLGTLVALAVGRMRNLETFIWDMPTGILRDVWLALSSLADRSDGQPCRLQRVAVRCHDNSLEPNALPSHHPPLPGSANPPLDHVERPSFSILPPLASLSVLQIDELQYVDELSLLLGRSQSVLKELRIGITSFTPDWVQVWEGEEFHQVDRDNTTASSVTLGPKRLGGVLGVLTAWIFDMRWLYNESQSQSLANRSTIASAGLVGQPTPTDAAIGSGPSETSFVDKIRTVLPDRTLLTKPPAIDAPSVSSPLLAHAEDRSEHTQHKRLSLETLELERVPLSIPVLQHTVDWTVLTSLTLLQCPNHEDLWKLLKRLYPPSVLPDKRHGRSSNSTEYKLKLTKIHCDTVSNSLLGFIKETLEPNSLKFLILQEASRSDDMIVPIDAIFRKAIRKHRSSLKKILIDSSERGAEGQLLSNSRSRRWMLTREMLDFITSGKMPCLQELGGTVDYRDWHFLLQHLPFVPHLRSLYIPYMANYVHGNVITEPRELAMQIVDIVALRPEIELCYLGIARKCFEILDPPIKGGVSSNGRSSGHNIDDGRGGVPATNDDEDDEDAEEDDDEAIDGGARHAIIRGHNTDTRSRRSSSGGTEVADDSSSSSSSSSSGSDSDDDEDGTNVPRDSRRASSRGTQFSLREILYYDDRVTIFKARHGRL</sequence>
<reference evidence="2 3" key="1">
    <citation type="submission" date="2024-07" db="EMBL/GenBank/DDBJ databases">
        <title>Draft sequence of the Neodothiora populina.</title>
        <authorList>
            <person name="Drown D.D."/>
            <person name="Schuette U.S."/>
            <person name="Buechlein A.B."/>
            <person name="Rusch D.R."/>
            <person name="Winton L.W."/>
            <person name="Adams G.A."/>
        </authorList>
    </citation>
    <scope>NUCLEOTIDE SEQUENCE [LARGE SCALE GENOMIC DNA]</scope>
    <source>
        <strain evidence="2 3">CPC 39397</strain>
    </source>
</reference>
<proteinExistence type="predicted"/>
<evidence type="ECO:0000256" key="1">
    <source>
        <dbReference type="SAM" id="MobiDB-lite"/>
    </source>
</evidence>
<feature type="compositionally biased region" description="Polar residues" evidence="1">
    <location>
        <begin position="762"/>
        <end position="771"/>
    </location>
</feature>
<evidence type="ECO:0008006" key="4">
    <source>
        <dbReference type="Google" id="ProtNLM"/>
    </source>
</evidence>
<feature type="compositionally biased region" description="Acidic residues" evidence="1">
    <location>
        <begin position="784"/>
        <end position="800"/>
    </location>
</feature>
<accession>A0ABR3P667</accession>
<feature type="compositionally biased region" description="Gly residues" evidence="1">
    <location>
        <begin position="40"/>
        <end position="56"/>
    </location>
</feature>
<feature type="region of interest" description="Disordered" evidence="1">
    <location>
        <begin position="1"/>
        <end position="87"/>
    </location>
</feature>
<comment type="caution">
    <text evidence="2">The sequence shown here is derived from an EMBL/GenBank/DDBJ whole genome shotgun (WGS) entry which is preliminary data.</text>
</comment>
<feature type="compositionally biased region" description="Low complexity" evidence="1">
    <location>
        <begin position="831"/>
        <end position="843"/>
    </location>
</feature>
<feature type="compositionally biased region" description="Polar residues" evidence="1">
    <location>
        <begin position="29"/>
        <end position="38"/>
    </location>
</feature>
<name>A0ABR3P667_9PEZI</name>
<dbReference type="RefSeq" id="XP_069197943.1">
    <property type="nucleotide sequence ID" value="XM_069345742.1"/>
</dbReference>
<organism evidence="2 3">
    <name type="scientific">Neodothiora populina</name>
    <dbReference type="NCBI Taxonomy" id="2781224"/>
    <lineage>
        <taxon>Eukaryota</taxon>
        <taxon>Fungi</taxon>
        <taxon>Dikarya</taxon>
        <taxon>Ascomycota</taxon>
        <taxon>Pezizomycotina</taxon>
        <taxon>Dothideomycetes</taxon>
        <taxon>Dothideomycetidae</taxon>
        <taxon>Dothideales</taxon>
        <taxon>Dothioraceae</taxon>
        <taxon>Neodothiora</taxon>
    </lineage>
</organism>
<gene>
    <name evidence="2" type="ORF">AAFC00_005886</name>
</gene>
<protein>
    <recommendedName>
        <fullName evidence="4">F-box domain-containing protein</fullName>
    </recommendedName>
</protein>
<evidence type="ECO:0000313" key="3">
    <source>
        <dbReference type="Proteomes" id="UP001562354"/>
    </source>
</evidence>
<dbReference type="EMBL" id="JBFMKM010000013">
    <property type="protein sequence ID" value="KAL1301667.1"/>
    <property type="molecule type" value="Genomic_DNA"/>
</dbReference>
<dbReference type="GeneID" id="95979585"/>
<evidence type="ECO:0000313" key="2">
    <source>
        <dbReference type="EMBL" id="KAL1301667.1"/>
    </source>
</evidence>
<dbReference type="Proteomes" id="UP001562354">
    <property type="component" value="Unassembled WGS sequence"/>
</dbReference>
<feature type="region of interest" description="Disordered" evidence="1">
    <location>
        <begin position="761"/>
        <end position="868"/>
    </location>
</feature>
<keyword evidence="3" id="KW-1185">Reference proteome</keyword>
<feature type="compositionally biased region" description="Polar residues" evidence="1">
    <location>
        <begin position="58"/>
        <end position="67"/>
    </location>
</feature>